<dbReference type="SMART" id="SM00448">
    <property type="entry name" value="REC"/>
    <property type="match status" value="1"/>
</dbReference>
<dbReference type="EC" id="2.7.7.65" evidence="1"/>
<evidence type="ECO:0000256" key="1">
    <source>
        <dbReference type="ARBA" id="ARBA00012528"/>
    </source>
</evidence>
<comment type="catalytic activity">
    <reaction evidence="2">
        <text>2 GTP = 3',3'-c-di-GMP + 2 diphosphate</text>
        <dbReference type="Rhea" id="RHEA:24898"/>
        <dbReference type="ChEBI" id="CHEBI:33019"/>
        <dbReference type="ChEBI" id="CHEBI:37565"/>
        <dbReference type="ChEBI" id="CHEBI:58805"/>
        <dbReference type="EC" id="2.7.7.65"/>
    </reaction>
</comment>
<evidence type="ECO:0000313" key="6">
    <source>
        <dbReference type="EMBL" id="TBW54400.1"/>
    </source>
</evidence>
<dbReference type="InterPro" id="IPR000160">
    <property type="entry name" value="GGDEF_dom"/>
</dbReference>
<dbReference type="InterPro" id="IPR011006">
    <property type="entry name" value="CheY-like_superfamily"/>
</dbReference>
<organism evidence="6 7">
    <name type="scientific">Marinobacter halodurans</name>
    <dbReference type="NCBI Taxonomy" id="2528979"/>
    <lineage>
        <taxon>Bacteria</taxon>
        <taxon>Pseudomonadati</taxon>
        <taxon>Pseudomonadota</taxon>
        <taxon>Gammaproteobacteria</taxon>
        <taxon>Pseudomonadales</taxon>
        <taxon>Marinobacteraceae</taxon>
        <taxon>Marinobacter</taxon>
    </lineage>
</organism>
<dbReference type="PANTHER" id="PTHR45138:SF9">
    <property type="entry name" value="DIGUANYLATE CYCLASE DGCM-RELATED"/>
    <property type="match status" value="1"/>
</dbReference>
<dbReference type="Pfam" id="PF00990">
    <property type="entry name" value="GGDEF"/>
    <property type="match status" value="1"/>
</dbReference>
<dbReference type="InterPro" id="IPR043128">
    <property type="entry name" value="Rev_trsase/Diguanyl_cyclase"/>
</dbReference>
<feature type="modified residue" description="4-aspartylphosphate" evidence="3">
    <location>
        <position position="65"/>
    </location>
</feature>
<dbReference type="RefSeq" id="WP_131482525.1">
    <property type="nucleotide sequence ID" value="NZ_SJDL01000022.1"/>
</dbReference>
<dbReference type="Proteomes" id="UP000313645">
    <property type="component" value="Unassembled WGS sequence"/>
</dbReference>
<dbReference type="PROSITE" id="PS50887">
    <property type="entry name" value="GGDEF"/>
    <property type="match status" value="1"/>
</dbReference>
<feature type="domain" description="GGDEF" evidence="5">
    <location>
        <begin position="175"/>
        <end position="312"/>
    </location>
</feature>
<gene>
    <name evidence="6" type="ORF">EZI54_14115</name>
</gene>
<dbReference type="SMART" id="SM00267">
    <property type="entry name" value="GGDEF"/>
    <property type="match status" value="1"/>
</dbReference>
<reference evidence="6 7" key="1">
    <citation type="submission" date="2019-02" db="EMBL/GenBank/DDBJ databases">
        <title>Marinobacter halodurans sp. nov., a marine bacterium isolated from sea tidal flat.</title>
        <authorList>
            <person name="Yoo Y."/>
            <person name="Lee D.W."/>
            <person name="Kim B.S."/>
            <person name="Kim J.-J."/>
        </authorList>
    </citation>
    <scope>NUCLEOTIDE SEQUENCE [LARGE SCALE GENOMIC DNA]</scope>
    <source>
        <strain evidence="6 7">YJ-S3-2</strain>
    </source>
</reference>
<dbReference type="PROSITE" id="PS50110">
    <property type="entry name" value="RESPONSE_REGULATORY"/>
    <property type="match status" value="1"/>
</dbReference>
<dbReference type="Pfam" id="PF00072">
    <property type="entry name" value="Response_reg"/>
    <property type="match status" value="1"/>
</dbReference>
<protein>
    <recommendedName>
        <fullName evidence="1">diguanylate cyclase</fullName>
        <ecNumber evidence="1">2.7.7.65</ecNumber>
    </recommendedName>
</protein>
<keyword evidence="7" id="KW-1185">Reference proteome</keyword>
<evidence type="ECO:0000313" key="7">
    <source>
        <dbReference type="Proteomes" id="UP000313645"/>
    </source>
</evidence>
<keyword evidence="3" id="KW-0597">Phosphoprotein</keyword>
<sequence length="325" mass="35199">MSTLREELVEPVSSQTVLLVDDVPANLDVLLEHLQSGGIRLLAATSGREALVLAQKNPPDLILLDVMMPGMDGYEVLKRLKDDIATRDIPVIFVTAMSDSVDEAKGLALGAVDYIAKPFVVPVLKARVKNHLELKRKSDLLAKLALLDGLTGIANRRQLELTLELEWARCLRNGCPLSVIMIDVDHFKAYNDHLGHGQGDECLRAVAKALHGATRRAGDLLARYGGEEFVVVLPSSSTEDALQTAEALRRCVLRQRLSHPNSPVSHLVTISLGIASAVPSKTRIASHMMEVADAALYQAKKAGRNCVRRAGEELEDAGSNGSGLR</sequence>
<dbReference type="Gene3D" id="3.40.50.2300">
    <property type="match status" value="1"/>
</dbReference>
<proteinExistence type="predicted"/>
<evidence type="ECO:0000259" key="4">
    <source>
        <dbReference type="PROSITE" id="PS50110"/>
    </source>
</evidence>
<evidence type="ECO:0000256" key="2">
    <source>
        <dbReference type="ARBA" id="ARBA00034247"/>
    </source>
</evidence>
<dbReference type="CDD" id="cd01949">
    <property type="entry name" value="GGDEF"/>
    <property type="match status" value="1"/>
</dbReference>
<comment type="caution">
    <text evidence="6">The sequence shown here is derived from an EMBL/GenBank/DDBJ whole genome shotgun (WGS) entry which is preliminary data.</text>
</comment>
<evidence type="ECO:0000259" key="5">
    <source>
        <dbReference type="PROSITE" id="PS50887"/>
    </source>
</evidence>
<dbReference type="SUPFAM" id="SSF52172">
    <property type="entry name" value="CheY-like"/>
    <property type="match status" value="1"/>
</dbReference>
<dbReference type="EMBL" id="SJDL01000022">
    <property type="protein sequence ID" value="TBW54400.1"/>
    <property type="molecule type" value="Genomic_DNA"/>
</dbReference>
<dbReference type="InterPro" id="IPR029787">
    <property type="entry name" value="Nucleotide_cyclase"/>
</dbReference>
<dbReference type="SUPFAM" id="SSF55073">
    <property type="entry name" value="Nucleotide cyclase"/>
    <property type="match status" value="1"/>
</dbReference>
<dbReference type="InterPro" id="IPR001789">
    <property type="entry name" value="Sig_transdc_resp-reg_receiver"/>
</dbReference>
<dbReference type="PANTHER" id="PTHR45138">
    <property type="entry name" value="REGULATORY COMPONENTS OF SENSORY TRANSDUCTION SYSTEM"/>
    <property type="match status" value="1"/>
</dbReference>
<name>A0ABY1ZIE5_9GAMM</name>
<dbReference type="NCBIfam" id="TIGR00254">
    <property type="entry name" value="GGDEF"/>
    <property type="match status" value="1"/>
</dbReference>
<dbReference type="InterPro" id="IPR050469">
    <property type="entry name" value="Diguanylate_Cyclase"/>
</dbReference>
<feature type="domain" description="Response regulatory" evidence="4">
    <location>
        <begin position="16"/>
        <end position="132"/>
    </location>
</feature>
<dbReference type="CDD" id="cd19920">
    <property type="entry name" value="REC_PA4781-like"/>
    <property type="match status" value="1"/>
</dbReference>
<evidence type="ECO:0000256" key="3">
    <source>
        <dbReference type="PROSITE-ProRule" id="PRU00169"/>
    </source>
</evidence>
<accession>A0ABY1ZIE5</accession>
<dbReference type="Gene3D" id="3.30.70.270">
    <property type="match status" value="1"/>
</dbReference>